<dbReference type="GO" id="GO:0033316">
    <property type="term" value="P:meiotic spindle assembly checkpoint signaling"/>
    <property type="evidence" value="ECO:0007669"/>
    <property type="project" value="TreeGrafter"/>
</dbReference>
<evidence type="ECO:0000313" key="10">
    <source>
        <dbReference type="Proteomes" id="UP001234581"/>
    </source>
</evidence>
<feature type="region of interest" description="Disordered" evidence="7">
    <location>
        <begin position="1"/>
        <end position="22"/>
    </location>
</feature>
<dbReference type="Gene3D" id="1.10.510.10">
    <property type="entry name" value="Transferase(Phosphotransferase) domain 1"/>
    <property type="match status" value="1"/>
</dbReference>
<dbReference type="SMART" id="SM00220">
    <property type="entry name" value="S_TKc"/>
    <property type="match status" value="1"/>
</dbReference>
<comment type="caution">
    <text evidence="9">The sequence shown here is derived from an EMBL/GenBank/DDBJ whole genome shotgun (WGS) entry which is preliminary data.</text>
</comment>
<dbReference type="GO" id="GO:0005524">
    <property type="term" value="F:ATP binding"/>
    <property type="evidence" value="ECO:0007669"/>
    <property type="project" value="UniProtKB-UniRule"/>
</dbReference>
<feature type="compositionally biased region" description="Acidic residues" evidence="7">
    <location>
        <begin position="297"/>
        <end position="308"/>
    </location>
</feature>
<evidence type="ECO:0000259" key="8">
    <source>
        <dbReference type="PROSITE" id="PS50011"/>
    </source>
</evidence>
<dbReference type="PROSITE" id="PS00108">
    <property type="entry name" value="PROTEIN_KINASE_ST"/>
    <property type="match status" value="1"/>
</dbReference>
<dbReference type="GO" id="GO:0005634">
    <property type="term" value="C:nucleus"/>
    <property type="evidence" value="ECO:0007669"/>
    <property type="project" value="TreeGrafter"/>
</dbReference>
<proteinExistence type="predicted"/>
<feature type="compositionally biased region" description="Basic and acidic residues" evidence="7">
    <location>
        <begin position="1"/>
        <end position="10"/>
    </location>
</feature>
<evidence type="ECO:0000256" key="4">
    <source>
        <dbReference type="ARBA" id="ARBA00022777"/>
    </source>
</evidence>
<dbReference type="GO" id="GO:0000776">
    <property type="term" value="C:kinetochore"/>
    <property type="evidence" value="ECO:0007669"/>
    <property type="project" value="TreeGrafter"/>
</dbReference>
<evidence type="ECO:0000256" key="6">
    <source>
        <dbReference type="PROSITE-ProRule" id="PRU10141"/>
    </source>
</evidence>
<dbReference type="FunFam" id="3.30.200.20:FF:000131">
    <property type="entry name" value="Dual specificity protein kinase TTK"/>
    <property type="match status" value="1"/>
</dbReference>
<evidence type="ECO:0000256" key="7">
    <source>
        <dbReference type="SAM" id="MobiDB-lite"/>
    </source>
</evidence>
<dbReference type="FunFam" id="1.10.510.10:FF:000224">
    <property type="entry name" value="serine/threonine-protein kinase mph1 isoform X1"/>
    <property type="match status" value="1"/>
</dbReference>
<dbReference type="RefSeq" id="XP_058345898.1">
    <property type="nucleotide sequence ID" value="XM_058483279.1"/>
</dbReference>
<dbReference type="InterPro" id="IPR017441">
    <property type="entry name" value="Protein_kinase_ATP_BS"/>
</dbReference>
<dbReference type="GeneID" id="83210620"/>
<dbReference type="GO" id="GO:0004674">
    <property type="term" value="F:protein serine/threonine kinase activity"/>
    <property type="evidence" value="ECO:0007669"/>
    <property type="project" value="UniProtKB-KW"/>
</dbReference>
<name>A0AAD7V8R3_9FUNG</name>
<feature type="domain" description="Protein kinase" evidence="8">
    <location>
        <begin position="361"/>
        <end position="638"/>
    </location>
</feature>
<dbReference type="InterPro" id="IPR027084">
    <property type="entry name" value="Mps1_cat"/>
</dbReference>
<dbReference type="PROSITE" id="PS00107">
    <property type="entry name" value="PROTEIN_KINASE_ATP"/>
    <property type="match status" value="1"/>
</dbReference>
<organism evidence="9 10">
    <name type="scientific">Lichtheimia ornata</name>
    <dbReference type="NCBI Taxonomy" id="688661"/>
    <lineage>
        <taxon>Eukaryota</taxon>
        <taxon>Fungi</taxon>
        <taxon>Fungi incertae sedis</taxon>
        <taxon>Mucoromycota</taxon>
        <taxon>Mucoromycotina</taxon>
        <taxon>Mucoromycetes</taxon>
        <taxon>Mucorales</taxon>
        <taxon>Lichtheimiaceae</taxon>
        <taxon>Lichtheimia</taxon>
    </lineage>
</organism>
<dbReference type="Gene3D" id="3.30.200.20">
    <property type="entry name" value="Phosphorylase Kinase, domain 1"/>
    <property type="match status" value="1"/>
</dbReference>
<keyword evidence="1" id="KW-0723">Serine/threonine-protein kinase</keyword>
<evidence type="ECO:0000256" key="2">
    <source>
        <dbReference type="ARBA" id="ARBA00022679"/>
    </source>
</evidence>
<protein>
    <recommendedName>
        <fullName evidence="8">Protein kinase domain-containing protein</fullName>
    </recommendedName>
</protein>
<feature type="compositionally biased region" description="Low complexity" evidence="7">
    <location>
        <begin position="125"/>
        <end position="147"/>
    </location>
</feature>
<dbReference type="PANTHER" id="PTHR22974:SF21">
    <property type="entry name" value="DUAL SPECIFICITY PROTEIN KINASE TTK"/>
    <property type="match status" value="1"/>
</dbReference>
<accession>A0AAD7V8R3</accession>
<keyword evidence="10" id="KW-1185">Reference proteome</keyword>
<dbReference type="InterPro" id="IPR000719">
    <property type="entry name" value="Prot_kinase_dom"/>
</dbReference>
<sequence>MNESDEHSLYKADSLSDSDSDDYQFESSGVLDHVLNKYRHFQSLTAKKNNLTTGSTTNTSHGSNNVCVIPVSYMKHQSGNQDDVLQSNDSTQIRGRRHISVTSQSTPFVIRSSDPQRPLSATRHSISSDTHDSPNSSSLSLSSRSLSPFKAKSDSPSEHSPTKSREETFSSYSALPSNHSWHDRSEFSTSTSVKRQKRSPKNDTISPRSHMGYEVDQATAKKTMQDLVKNGVPDIPTRRHVHWKQDQEPNQPSLSHSFWKPAPAQVNGAPSPLHITPTSRKENAYTVRPRPPSPTSSDDEEEHDDDDDIFKRPFDVKDSKESNKENYPPPPLPLRAPIHVQKGNTSAPTIGSEIRIQDERYIVLGKIGTGGSSEVFEVVSQKRECKFAIKCVKINNVDKSVTDGYKDEIRLLRKLNRNDRIVCLYQHEIRHSEQTIYMVLELGSIDFAHLLAKRKGQPLNYHFLRYYWQQMLEAVAAIHQLKIVHSDLKPANFILVHDTLKLIDFGIAKAISNDTTNIQRENQLGTLNYMSPETLRGTDQDGNLIIKHGRPSDVWSLGCILYQMVYGSPPFHAFTQQLSKMQAILNPAFKIKFSDTLKYDNHPDVIVQESLLDVLKSCLEREPKHRKTIPELLKHPFLQ</sequence>
<dbReference type="InterPro" id="IPR011009">
    <property type="entry name" value="Kinase-like_dom_sf"/>
</dbReference>
<dbReference type="SUPFAM" id="SSF56112">
    <property type="entry name" value="Protein kinase-like (PK-like)"/>
    <property type="match status" value="1"/>
</dbReference>
<dbReference type="GO" id="GO:0004712">
    <property type="term" value="F:protein serine/threonine/tyrosine kinase activity"/>
    <property type="evidence" value="ECO:0007669"/>
    <property type="project" value="TreeGrafter"/>
</dbReference>
<feature type="region of interest" description="Disordered" evidence="7">
    <location>
        <begin position="242"/>
        <end position="337"/>
    </location>
</feature>
<feature type="region of interest" description="Disordered" evidence="7">
    <location>
        <begin position="79"/>
        <end position="213"/>
    </location>
</feature>
<keyword evidence="3 6" id="KW-0547">Nucleotide-binding</keyword>
<feature type="compositionally biased region" description="Polar residues" evidence="7">
    <location>
        <begin position="169"/>
        <end position="179"/>
    </location>
</feature>
<keyword evidence="4" id="KW-0418">Kinase</keyword>
<evidence type="ECO:0000313" key="9">
    <source>
        <dbReference type="EMBL" id="KAJ8660985.1"/>
    </source>
</evidence>
<feature type="binding site" evidence="6">
    <location>
        <position position="390"/>
    </location>
    <ligand>
        <name>ATP</name>
        <dbReference type="ChEBI" id="CHEBI:30616"/>
    </ligand>
</feature>
<evidence type="ECO:0000256" key="5">
    <source>
        <dbReference type="ARBA" id="ARBA00022840"/>
    </source>
</evidence>
<dbReference type="AlphaFoldDB" id="A0AAD7V8R3"/>
<feature type="compositionally biased region" description="Basic and acidic residues" evidence="7">
    <location>
        <begin position="151"/>
        <end position="168"/>
    </location>
</feature>
<feature type="compositionally biased region" description="Polar residues" evidence="7">
    <location>
        <begin position="79"/>
        <end position="93"/>
    </location>
</feature>
<dbReference type="InterPro" id="IPR008271">
    <property type="entry name" value="Ser/Thr_kinase_AS"/>
</dbReference>
<evidence type="ECO:0000256" key="3">
    <source>
        <dbReference type="ARBA" id="ARBA00022741"/>
    </source>
</evidence>
<dbReference type="Proteomes" id="UP001234581">
    <property type="component" value="Unassembled WGS sequence"/>
</dbReference>
<dbReference type="CDD" id="cd14131">
    <property type="entry name" value="PKc_Mps1"/>
    <property type="match status" value="1"/>
</dbReference>
<gene>
    <name evidence="9" type="ORF">O0I10_003207</name>
</gene>
<dbReference type="GO" id="GO:0034501">
    <property type="term" value="P:protein localization to kinetochore"/>
    <property type="evidence" value="ECO:0007669"/>
    <property type="project" value="TreeGrafter"/>
</dbReference>
<dbReference type="GO" id="GO:0007094">
    <property type="term" value="P:mitotic spindle assembly checkpoint signaling"/>
    <property type="evidence" value="ECO:0007669"/>
    <property type="project" value="TreeGrafter"/>
</dbReference>
<feature type="compositionally biased region" description="Basic and acidic residues" evidence="7">
    <location>
        <begin position="309"/>
        <end position="324"/>
    </location>
</feature>
<keyword evidence="2" id="KW-0808">Transferase</keyword>
<dbReference type="EMBL" id="JARTCD010000010">
    <property type="protein sequence ID" value="KAJ8660985.1"/>
    <property type="molecule type" value="Genomic_DNA"/>
</dbReference>
<dbReference type="PANTHER" id="PTHR22974">
    <property type="entry name" value="MIXED LINEAGE PROTEIN KINASE"/>
    <property type="match status" value="1"/>
</dbReference>
<dbReference type="Pfam" id="PF00069">
    <property type="entry name" value="Pkinase"/>
    <property type="match status" value="1"/>
</dbReference>
<reference evidence="9 10" key="1">
    <citation type="submission" date="2023-03" db="EMBL/GenBank/DDBJ databases">
        <title>Genome sequence of Lichtheimia ornata CBS 291.66.</title>
        <authorList>
            <person name="Mohabir J.T."/>
            <person name="Shea T.P."/>
            <person name="Kurbessoian T."/>
            <person name="Berby B."/>
            <person name="Fontaine J."/>
            <person name="Livny J."/>
            <person name="Gnirke A."/>
            <person name="Stajich J.E."/>
            <person name="Cuomo C.A."/>
        </authorList>
    </citation>
    <scope>NUCLEOTIDE SEQUENCE [LARGE SCALE GENOMIC DNA]</scope>
    <source>
        <strain evidence="9">CBS 291.66</strain>
    </source>
</reference>
<evidence type="ECO:0000256" key="1">
    <source>
        <dbReference type="ARBA" id="ARBA00022527"/>
    </source>
</evidence>
<dbReference type="PROSITE" id="PS50011">
    <property type="entry name" value="PROTEIN_KINASE_DOM"/>
    <property type="match status" value="1"/>
</dbReference>
<dbReference type="GO" id="GO:0098813">
    <property type="term" value="P:nuclear chromosome segregation"/>
    <property type="evidence" value="ECO:0007669"/>
    <property type="project" value="UniProtKB-ARBA"/>
</dbReference>
<keyword evidence="5 6" id="KW-0067">ATP-binding</keyword>